<dbReference type="SUPFAM" id="SSF52374">
    <property type="entry name" value="Nucleotidylyl transferase"/>
    <property type="match status" value="1"/>
</dbReference>
<dbReference type="PANTHER" id="PTHR43793:SF1">
    <property type="entry name" value="FAD SYNTHASE"/>
    <property type="match status" value="1"/>
</dbReference>
<dbReference type="InterPro" id="IPR004821">
    <property type="entry name" value="Cyt_trans-like"/>
</dbReference>
<organism evidence="4">
    <name type="scientific">marine sediment metagenome</name>
    <dbReference type="NCBI Taxonomy" id="412755"/>
    <lineage>
        <taxon>unclassified sequences</taxon>
        <taxon>metagenomes</taxon>
        <taxon>ecological metagenomes</taxon>
    </lineage>
</organism>
<reference evidence="4" key="1">
    <citation type="journal article" date="2014" name="Front. Microbiol.">
        <title>High frequency of phylogenetically diverse reductive dehalogenase-homologous genes in deep subseafloor sedimentary metagenomes.</title>
        <authorList>
            <person name="Kawai M."/>
            <person name="Futagami T."/>
            <person name="Toyoda A."/>
            <person name="Takaki Y."/>
            <person name="Nishi S."/>
            <person name="Hori S."/>
            <person name="Arai W."/>
            <person name="Tsubouchi T."/>
            <person name="Morono Y."/>
            <person name="Uchiyama I."/>
            <person name="Ito T."/>
            <person name="Fujiyama A."/>
            <person name="Inagaki F."/>
            <person name="Takami H."/>
        </authorList>
    </citation>
    <scope>NUCLEOTIDE SEQUENCE</scope>
    <source>
        <strain evidence="4">Expedition CK06-06</strain>
    </source>
</reference>
<keyword evidence="2" id="KW-0548">Nucleotidyltransferase</keyword>
<dbReference type="InterPro" id="IPR014729">
    <property type="entry name" value="Rossmann-like_a/b/a_fold"/>
</dbReference>
<dbReference type="GO" id="GO:0016779">
    <property type="term" value="F:nucleotidyltransferase activity"/>
    <property type="evidence" value="ECO:0007669"/>
    <property type="project" value="UniProtKB-KW"/>
</dbReference>
<evidence type="ECO:0000313" key="4">
    <source>
        <dbReference type="EMBL" id="GAH54640.1"/>
    </source>
</evidence>
<dbReference type="PANTHER" id="PTHR43793">
    <property type="entry name" value="FAD SYNTHASE"/>
    <property type="match status" value="1"/>
</dbReference>
<feature type="domain" description="Cytidyltransferase-like" evidence="3">
    <location>
        <begin position="2"/>
        <end position="100"/>
    </location>
</feature>
<evidence type="ECO:0000259" key="3">
    <source>
        <dbReference type="Pfam" id="PF01467"/>
    </source>
</evidence>
<name>X1HC52_9ZZZZ</name>
<comment type="caution">
    <text evidence="4">The sequence shown here is derived from an EMBL/GenBank/DDBJ whole genome shotgun (WGS) entry which is preliminary data.</text>
</comment>
<dbReference type="InterPro" id="IPR050385">
    <property type="entry name" value="Archaeal_FAD_synthase"/>
</dbReference>
<keyword evidence="1" id="KW-0808">Transferase</keyword>
<dbReference type="Pfam" id="PF01467">
    <property type="entry name" value="CTP_transf_like"/>
    <property type="match status" value="1"/>
</dbReference>
<sequence>MIVGVLTDGATASYKRQPVIPFDERVDIIRSLRCVDMVVSQDSRDPSETLKRLISDGWDVKLLIHGDDWPEIPGSEYMKSVGGRIMRTPYYQNQSTTKIIATIIDRGVDT</sequence>
<protein>
    <recommendedName>
        <fullName evidence="3">Cytidyltransferase-like domain-containing protein</fullName>
    </recommendedName>
</protein>
<accession>X1HC52</accession>
<evidence type="ECO:0000256" key="2">
    <source>
        <dbReference type="ARBA" id="ARBA00022695"/>
    </source>
</evidence>
<dbReference type="Gene3D" id="3.40.50.620">
    <property type="entry name" value="HUPs"/>
    <property type="match status" value="1"/>
</dbReference>
<proteinExistence type="predicted"/>
<dbReference type="EMBL" id="BARU01023569">
    <property type="protein sequence ID" value="GAH54640.1"/>
    <property type="molecule type" value="Genomic_DNA"/>
</dbReference>
<dbReference type="AlphaFoldDB" id="X1HC52"/>
<evidence type="ECO:0000256" key="1">
    <source>
        <dbReference type="ARBA" id="ARBA00022679"/>
    </source>
</evidence>
<gene>
    <name evidence="4" type="ORF">S03H2_38231</name>
</gene>